<dbReference type="VEuPathDB" id="VectorBase:PHUM127190"/>
<dbReference type="FunCoup" id="E0VDZ2">
    <property type="interactions" value="27"/>
</dbReference>
<dbReference type="Pfam" id="PF14772">
    <property type="entry name" value="NYD-SP28"/>
    <property type="match status" value="1"/>
</dbReference>
<feature type="coiled-coil region" evidence="2">
    <location>
        <begin position="90"/>
        <end position="161"/>
    </location>
</feature>
<dbReference type="InParanoid" id="E0VDZ2"/>
<keyword evidence="7" id="KW-1185">Reference proteome</keyword>
<reference evidence="5" key="1">
    <citation type="submission" date="2007-04" db="EMBL/GenBank/DDBJ databases">
        <title>Annotation of Pediculus humanus corporis strain USDA.</title>
        <authorList>
            <person name="Kirkness E."/>
            <person name="Hannick L."/>
            <person name="Hass B."/>
            <person name="Bruggner R."/>
            <person name="Lawson D."/>
            <person name="Bidwell S."/>
            <person name="Joardar V."/>
            <person name="Caler E."/>
            <person name="Walenz B."/>
            <person name="Inman J."/>
            <person name="Schobel S."/>
            <person name="Galinsky K."/>
            <person name="Amedeo P."/>
            <person name="Strausberg R."/>
        </authorList>
    </citation>
    <scope>NUCLEOTIDE SEQUENCE</scope>
    <source>
        <strain evidence="5">USDA</strain>
    </source>
</reference>
<accession>E0VDZ2</accession>
<dbReference type="InterPro" id="IPR039505">
    <property type="entry name" value="DRC1/2_N"/>
</dbReference>
<dbReference type="PANTHER" id="PTHR21625">
    <property type="entry name" value="NYD-SP28 PROTEIN"/>
    <property type="match status" value="1"/>
</dbReference>
<dbReference type="GO" id="GO:0005858">
    <property type="term" value="C:axonemal dynein complex"/>
    <property type="evidence" value="ECO:0007669"/>
    <property type="project" value="InterPro"/>
</dbReference>
<feature type="compositionally biased region" description="Polar residues" evidence="3">
    <location>
        <begin position="595"/>
        <end position="620"/>
    </location>
</feature>
<dbReference type="GO" id="GO:0003352">
    <property type="term" value="P:regulation of cilium movement"/>
    <property type="evidence" value="ECO:0007669"/>
    <property type="project" value="TreeGrafter"/>
</dbReference>
<dbReference type="EnsemblMetazoa" id="PHUM127190-RA">
    <property type="protein sequence ID" value="PHUM127190-PA"/>
    <property type="gene ID" value="PHUM127190"/>
</dbReference>
<evidence type="ECO:0000313" key="5">
    <source>
        <dbReference type="EMBL" id="EEB11598.1"/>
    </source>
</evidence>
<evidence type="ECO:0000256" key="2">
    <source>
        <dbReference type="SAM" id="Coils"/>
    </source>
</evidence>
<reference evidence="6" key="3">
    <citation type="submission" date="2020-05" db="UniProtKB">
        <authorList>
            <consortium name="EnsemblMetazoa"/>
        </authorList>
    </citation>
    <scope>IDENTIFICATION</scope>
    <source>
        <strain evidence="6">USDA</strain>
    </source>
</reference>
<dbReference type="STRING" id="121224.E0VDZ2"/>
<feature type="coiled-coil region" evidence="2">
    <location>
        <begin position="265"/>
        <end position="292"/>
    </location>
</feature>
<dbReference type="AlphaFoldDB" id="E0VDZ2"/>
<dbReference type="OMA" id="AKCLEIM"/>
<dbReference type="PANTHER" id="PTHR21625:SF1">
    <property type="entry name" value="DYNEIN REGULATORY COMPLEX PROTEIN 1"/>
    <property type="match status" value="1"/>
</dbReference>
<evidence type="ECO:0000256" key="1">
    <source>
        <dbReference type="ARBA" id="ARBA00023054"/>
    </source>
</evidence>
<dbReference type="GO" id="GO:0070286">
    <property type="term" value="P:axonemal dynein complex assembly"/>
    <property type="evidence" value="ECO:0007669"/>
    <property type="project" value="InterPro"/>
</dbReference>
<dbReference type="RefSeq" id="XP_002424336.1">
    <property type="nucleotide sequence ID" value="XM_002424291.1"/>
</dbReference>
<dbReference type="InterPro" id="IPR039750">
    <property type="entry name" value="DRC1/DRC2"/>
</dbReference>
<dbReference type="EMBL" id="DS235088">
    <property type="protein sequence ID" value="EEB11598.1"/>
    <property type="molecule type" value="Genomic_DNA"/>
</dbReference>
<proteinExistence type="predicted"/>
<organism>
    <name type="scientific">Pediculus humanus subsp. corporis</name>
    <name type="common">Body louse</name>
    <dbReference type="NCBI Taxonomy" id="121224"/>
    <lineage>
        <taxon>Eukaryota</taxon>
        <taxon>Metazoa</taxon>
        <taxon>Ecdysozoa</taxon>
        <taxon>Arthropoda</taxon>
        <taxon>Hexapoda</taxon>
        <taxon>Insecta</taxon>
        <taxon>Pterygota</taxon>
        <taxon>Neoptera</taxon>
        <taxon>Paraneoptera</taxon>
        <taxon>Psocodea</taxon>
        <taxon>Troctomorpha</taxon>
        <taxon>Phthiraptera</taxon>
        <taxon>Anoplura</taxon>
        <taxon>Pediculidae</taxon>
        <taxon>Pediculus</taxon>
    </lineage>
</organism>
<dbReference type="OrthoDB" id="10260459at2759"/>
<dbReference type="GO" id="GO:0060285">
    <property type="term" value="P:cilium-dependent cell motility"/>
    <property type="evidence" value="ECO:0007669"/>
    <property type="project" value="TreeGrafter"/>
</dbReference>
<gene>
    <name evidence="6" type="primary">8239351</name>
    <name evidence="5" type="ORF">Phum_PHUM127190</name>
</gene>
<dbReference type="GeneID" id="8239351"/>
<name>E0VDZ2_PEDHC</name>
<evidence type="ECO:0000313" key="6">
    <source>
        <dbReference type="EnsemblMetazoa" id="PHUM127190-PA"/>
    </source>
</evidence>
<feature type="coiled-coil region" evidence="2">
    <location>
        <begin position="318"/>
        <end position="370"/>
    </location>
</feature>
<dbReference type="KEGG" id="phu:Phum_PHUM127190"/>
<protein>
    <submittedName>
        <fullName evidence="5 6">Paramyosin, long form, putative</fullName>
    </submittedName>
</protein>
<evidence type="ECO:0000313" key="7">
    <source>
        <dbReference type="Proteomes" id="UP000009046"/>
    </source>
</evidence>
<keyword evidence="1 2" id="KW-0175">Coiled coil</keyword>
<dbReference type="eggNOG" id="ENOG502QQ2B">
    <property type="taxonomic scope" value="Eukaryota"/>
</dbReference>
<feature type="region of interest" description="Disordered" evidence="3">
    <location>
        <begin position="583"/>
        <end position="620"/>
    </location>
</feature>
<dbReference type="HOGENOM" id="CLU_012489_0_1_1"/>
<dbReference type="CTD" id="8239351"/>
<dbReference type="Proteomes" id="UP000009046">
    <property type="component" value="Unassembled WGS sequence"/>
</dbReference>
<feature type="domain" description="Dynein regulatory complex protein 1/2 N-terminal" evidence="4">
    <location>
        <begin position="83"/>
        <end position="183"/>
    </location>
</feature>
<evidence type="ECO:0000259" key="4">
    <source>
        <dbReference type="Pfam" id="PF14772"/>
    </source>
</evidence>
<evidence type="ECO:0000256" key="3">
    <source>
        <dbReference type="SAM" id="MobiDB-lite"/>
    </source>
</evidence>
<dbReference type="EMBL" id="AAZO01001489">
    <property type="status" value="NOT_ANNOTATED_CDS"/>
    <property type="molecule type" value="Genomic_DNA"/>
</dbReference>
<sequence>MNSINKDENLITYLFLHGRHDWILKKILSSNVGYSELLKAIAEGTFQEPESEVSLIDDTIETSEDTLMQLFYEGKELITNIRVASDSVEVLRRKTELEEKNARIAQLKEESLAALDKLEEISSEWNSIVETTGVLVLNDHLKQQKAKCLELITQKNNLLKNFHLELKVADEKFMKGRKTMYEELALLTKRIDEQVLLMKKACRIELDHIEESIDTTRNQITENNFKTWQSLYNQREKDEVSNIQRKSEMVEKFFQDMYVLHRDHQERYRETKITLEYDVQALEQELENIKALCLLNSEKLDYNFQVLKKREEENVYIKHHQKRRLNKLQDLVNTLKRKTDEKRQSTEDEVKKLTKEVERYHANVEETENKALKISEMNERKFQSIWEMKDDEAKELLNKITMIDKVIYEQILGLNWNSPNHPVLNKTELPSYKVAEDVINVMKSKEKNTKTVDETKMTAEVAASKKRLLHHILEQVADQSGFLIEEKLNQLLMRYTNDEKTLVRLDNVFAAIDVQSENDFETMKNVFRPFAYCLICDRKENSAYSLDGKDDPFDSYYKNSSDNRPSSIMQYLEEKVSKLRIQARRDDDFEEKNESGTTGKPGSQSTSYEPKQSEGGVQSYVSDNEKAALAEKRKPKEDQCDISHPMVIEKIHVLKALKNFVTTLHGDRCGTPTGMSSRLSKKRFTISRLLSKEDIASYWESYRTLVPHKIKNKWNAVFLALIKYLNILQGNN</sequence>
<reference evidence="5" key="2">
    <citation type="submission" date="2007-04" db="EMBL/GenBank/DDBJ databases">
        <title>The genome of the human body louse.</title>
        <authorList>
            <consortium name="The Human Body Louse Genome Consortium"/>
            <person name="Kirkness E."/>
            <person name="Walenz B."/>
            <person name="Hass B."/>
            <person name="Bruggner R."/>
            <person name="Strausberg R."/>
        </authorList>
    </citation>
    <scope>NUCLEOTIDE SEQUENCE</scope>
    <source>
        <strain evidence="5">USDA</strain>
    </source>
</reference>